<reference evidence="1" key="1">
    <citation type="journal article" date="2021" name="PeerJ">
        <title>Extensive microbial diversity within the chicken gut microbiome revealed by metagenomics and culture.</title>
        <authorList>
            <person name="Gilroy R."/>
            <person name="Ravi A."/>
            <person name="Getino M."/>
            <person name="Pursley I."/>
            <person name="Horton D.L."/>
            <person name="Alikhan N.F."/>
            <person name="Baker D."/>
            <person name="Gharbi K."/>
            <person name="Hall N."/>
            <person name="Watson M."/>
            <person name="Adriaenssens E.M."/>
            <person name="Foster-Nyarko E."/>
            <person name="Jarju S."/>
            <person name="Secka A."/>
            <person name="Antonio M."/>
            <person name="Oren A."/>
            <person name="Chaudhuri R.R."/>
            <person name="La Ragione R."/>
            <person name="Hildebrand F."/>
            <person name="Pallen M.J."/>
        </authorList>
    </citation>
    <scope>NUCLEOTIDE SEQUENCE</scope>
    <source>
        <strain evidence="1">1277</strain>
    </source>
</reference>
<evidence type="ECO:0000313" key="1">
    <source>
        <dbReference type="EMBL" id="HJG96478.1"/>
    </source>
</evidence>
<accession>A0A921N0H6</accession>
<comment type="caution">
    <text evidence="1">The sequence shown here is derived from an EMBL/GenBank/DDBJ whole genome shotgun (WGS) entry which is preliminary data.</text>
</comment>
<dbReference type="AlphaFoldDB" id="A0A921N0H6"/>
<dbReference type="EMBL" id="DYUB01000166">
    <property type="protein sequence ID" value="HJG96478.1"/>
    <property type="molecule type" value="Genomic_DNA"/>
</dbReference>
<gene>
    <name evidence="1" type="ORF">K8V90_05185</name>
</gene>
<sequence>MDLKGTVIIYNEEVNKTTIQTNNPKDIKKVKSKFPKEYIEELKDNKGNIKEIVMTVTGRHMIIPGYTTEATRQARINNLKNQ</sequence>
<protein>
    <submittedName>
        <fullName evidence="1">Uncharacterized protein</fullName>
    </submittedName>
</protein>
<reference evidence="1" key="2">
    <citation type="submission" date="2021-09" db="EMBL/GenBank/DDBJ databases">
        <authorList>
            <person name="Gilroy R."/>
        </authorList>
    </citation>
    <scope>NUCLEOTIDE SEQUENCE</scope>
    <source>
        <strain evidence="1">1277</strain>
    </source>
</reference>
<name>A0A921N0H6_9FIRM</name>
<proteinExistence type="predicted"/>
<evidence type="ECO:0000313" key="2">
    <source>
        <dbReference type="Proteomes" id="UP000776700"/>
    </source>
</evidence>
<dbReference type="Proteomes" id="UP000776700">
    <property type="component" value="Unassembled WGS sequence"/>
</dbReference>
<organism evidence="1 2">
    <name type="scientific">Romboutsia timonensis</name>
    <dbReference type="NCBI Taxonomy" id="1776391"/>
    <lineage>
        <taxon>Bacteria</taxon>
        <taxon>Bacillati</taxon>
        <taxon>Bacillota</taxon>
        <taxon>Clostridia</taxon>
        <taxon>Peptostreptococcales</taxon>
        <taxon>Peptostreptococcaceae</taxon>
        <taxon>Romboutsia</taxon>
    </lineage>
</organism>